<dbReference type="KEGG" id="sbh:SBI_01113"/>
<dbReference type="HOGENOM" id="CLU_3066528_0_0_11"/>
<sequence>MTTGHWLPLGLDRDDTTVMFGGPVFLDFLHRPGEEPLFLGPLATRRPLGYPSG</sequence>
<dbReference type="STRING" id="749414.SBI_01113"/>
<gene>
    <name evidence="1" type="ordered locus">SBI_01113</name>
</gene>
<evidence type="ECO:0000313" key="2">
    <source>
        <dbReference type="Proteomes" id="UP000000377"/>
    </source>
</evidence>
<accession>D7C873</accession>
<reference evidence="1 2" key="1">
    <citation type="journal article" date="2010" name="J. Bacteriol.">
        <title>Genome sequence of the milbemycin-producing bacterium Streptomyces bingchenggensis.</title>
        <authorList>
            <person name="Wang X.J."/>
            <person name="Yan Y.J."/>
            <person name="Zhang B."/>
            <person name="An J."/>
            <person name="Wang J.J."/>
            <person name="Tian J."/>
            <person name="Jiang L."/>
            <person name="Chen Y.H."/>
            <person name="Huang S.X."/>
            <person name="Yin M."/>
            <person name="Zhang J."/>
            <person name="Gao A.L."/>
            <person name="Liu C.X."/>
            <person name="Zhu Z.X."/>
            <person name="Xiang W.S."/>
        </authorList>
    </citation>
    <scope>NUCLEOTIDE SEQUENCE [LARGE SCALE GENOMIC DNA]</scope>
    <source>
        <strain evidence="1 2">BCW-1</strain>
    </source>
</reference>
<keyword evidence="2" id="KW-1185">Reference proteome</keyword>
<evidence type="ECO:0000313" key="1">
    <source>
        <dbReference type="EMBL" id="ADI04234.1"/>
    </source>
</evidence>
<proteinExistence type="predicted"/>
<dbReference type="Proteomes" id="UP000000377">
    <property type="component" value="Chromosome"/>
</dbReference>
<protein>
    <submittedName>
        <fullName evidence="1">Uncharacterized protein</fullName>
    </submittedName>
</protein>
<dbReference type="EMBL" id="CP002047">
    <property type="protein sequence ID" value="ADI04234.1"/>
    <property type="molecule type" value="Genomic_DNA"/>
</dbReference>
<name>D7C873_STRBB</name>
<dbReference type="AlphaFoldDB" id="D7C873"/>
<organism evidence="1 2">
    <name type="scientific">Streptomyces bingchenggensis (strain BCW-1)</name>
    <dbReference type="NCBI Taxonomy" id="749414"/>
    <lineage>
        <taxon>Bacteria</taxon>
        <taxon>Bacillati</taxon>
        <taxon>Actinomycetota</taxon>
        <taxon>Actinomycetes</taxon>
        <taxon>Kitasatosporales</taxon>
        <taxon>Streptomycetaceae</taxon>
        <taxon>Streptomyces</taxon>
    </lineage>
</organism>